<comment type="subcellular location">
    <subcellularLocation>
        <location evidence="1">Nucleus</location>
    </subcellularLocation>
</comment>
<evidence type="ECO:0000256" key="5">
    <source>
        <dbReference type="ARBA" id="ARBA00022833"/>
    </source>
</evidence>
<feature type="domain" description="Xylanolytic transcriptional activator regulatory" evidence="8">
    <location>
        <begin position="167"/>
        <end position="220"/>
    </location>
</feature>
<dbReference type="PANTHER" id="PTHR40626:SF11">
    <property type="entry name" value="ZINC FINGER PROTEIN YPR022C"/>
    <property type="match status" value="1"/>
</dbReference>
<keyword evidence="4" id="KW-0863">Zinc-finger</keyword>
<keyword evidence="2" id="KW-0479">Metal-binding</keyword>
<evidence type="ECO:0000256" key="3">
    <source>
        <dbReference type="ARBA" id="ARBA00022737"/>
    </source>
</evidence>
<keyword evidence="10" id="KW-1185">Reference proteome</keyword>
<evidence type="ECO:0000256" key="2">
    <source>
        <dbReference type="ARBA" id="ARBA00022723"/>
    </source>
</evidence>
<comment type="caution">
    <text evidence="9">The sequence shown here is derived from an EMBL/GenBank/DDBJ whole genome shotgun (WGS) entry which is preliminary data.</text>
</comment>
<feature type="region of interest" description="Disordered" evidence="7">
    <location>
        <begin position="1"/>
        <end position="24"/>
    </location>
</feature>
<dbReference type="InterPro" id="IPR051059">
    <property type="entry name" value="VerF-like"/>
</dbReference>
<proteinExistence type="predicted"/>
<evidence type="ECO:0000256" key="7">
    <source>
        <dbReference type="SAM" id="MobiDB-lite"/>
    </source>
</evidence>
<evidence type="ECO:0000313" key="9">
    <source>
        <dbReference type="EMBL" id="KAK7710507.1"/>
    </source>
</evidence>
<protein>
    <recommendedName>
        <fullName evidence="8">Xylanolytic transcriptional activator regulatory domain-containing protein</fullName>
    </recommendedName>
</protein>
<evidence type="ECO:0000313" key="10">
    <source>
        <dbReference type="Proteomes" id="UP001430848"/>
    </source>
</evidence>
<dbReference type="Pfam" id="PF04082">
    <property type="entry name" value="Fungal_trans"/>
    <property type="match status" value="1"/>
</dbReference>
<keyword evidence="6" id="KW-0539">Nucleus</keyword>
<feature type="region of interest" description="Disordered" evidence="7">
    <location>
        <begin position="99"/>
        <end position="120"/>
    </location>
</feature>
<dbReference type="InterPro" id="IPR007219">
    <property type="entry name" value="XnlR_reg_dom"/>
</dbReference>
<evidence type="ECO:0000256" key="6">
    <source>
        <dbReference type="ARBA" id="ARBA00023242"/>
    </source>
</evidence>
<dbReference type="EMBL" id="JAKNSF020000157">
    <property type="protein sequence ID" value="KAK7710507.1"/>
    <property type="molecule type" value="Genomic_DNA"/>
</dbReference>
<gene>
    <name evidence="9" type="ORF">SLS63_012937</name>
</gene>
<accession>A0ABR1NPY7</accession>
<keyword evidence="5" id="KW-0862">Zinc</keyword>
<sequence length="554" mass="60666">MTADNESEETPGSSTASHPVHLDLGTPLPAHTDLIDPSLLCDSALDFTDPFMAQDFDYASISEGIDIDLLMSNPNDFLVGITNNTGKLPAVASDLLRTQLPDPKASPSPGRRSTQGEDHSACREIRVSVDDAINDCAEALANLAKYPAEITASFRFPSKHATRRFVSAFFRHIVPHIPIVHEPTFDITTVPSPLLLAVMACGAAYRAQEALGQLKPYPITTYEEWVRQESINRCLACTIVLGASLGSKERDLFVTSPVMEAKFALPSGNTAWQAKESEWTRPSQILYNDDALKEVFAGRPPKQSVSEFGLVTLVSAVLYRICAFEALTSPDLADLHASFGERMGRSVQALDDMVRRRMGEGTWGVPPDPILQSAKSLLNSAFYHLYASIPLAVMKKLLWCPAALGDPQEIATLFSGAASPDLYKALIRAADQLRIECRLGLKYLKAVAPLQYGPESAIGPYEGGLLLFWYLEFAHSRLPQAKSRETLSTLIEEGLLEVEDLRLQMQDRPQSLPLAVTAELLSDSTVWKLESTLLPNVKSTTLVIIETDGKILLD</sequence>
<evidence type="ECO:0000256" key="4">
    <source>
        <dbReference type="ARBA" id="ARBA00022771"/>
    </source>
</evidence>
<dbReference type="PANTHER" id="PTHR40626">
    <property type="entry name" value="MIP31509P"/>
    <property type="match status" value="1"/>
</dbReference>
<evidence type="ECO:0000256" key="1">
    <source>
        <dbReference type="ARBA" id="ARBA00004123"/>
    </source>
</evidence>
<dbReference type="CDD" id="cd12148">
    <property type="entry name" value="fungal_TF_MHR"/>
    <property type="match status" value="1"/>
</dbReference>
<name>A0ABR1NPY7_DIAER</name>
<organism evidence="9 10">
    <name type="scientific">Diaporthe eres</name>
    <name type="common">Phomopsis oblonga</name>
    <dbReference type="NCBI Taxonomy" id="83184"/>
    <lineage>
        <taxon>Eukaryota</taxon>
        <taxon>Fungi</taxon>
        <taxon>Dikarya</taxon>
        <taxon>Ascomycota</taxon>
        <taxon>Pezizomycotina</taxon>
        <taxon>Sordariomycetes</taxon>
        <taxon>Sordariomycetidae</taxon>
        <taxon>Diaporthales</taxon>
        <taxon>Diaporthaceae</taxon>
        <taxon>Diaporthe</taxon>
        <taxon>Diaporthe eres species complex</taxon>
    </lineage>
</organism>
<evidence type="ECO:0000259" key="8">
    <source>
        <dbReference type="Pfam" id="PF04082"/>
    </source>
</evidence>
<dbReference type="Proteomes" id="UP001430848">
    <property type="component" value="Unassembled WGS sequence"/>
</dbReference>
<keyword evidence="3" id="KW-0677">Repeat</keyword>
<reference evidence="9 10" key="1">
    <citation type="submission" date="2024-02" db="EMBL/GenBank/DDBJ databases">
        <title>De novo assembly and annotation of 12 fungi associated with fruit tree decline syndrome in Ontario, Canada.</title>
        <authorList>
            <person name="Sulman M."/>
            <person name="Ellouze W."/>
            <person name="Ilyukhin E."/>
        </authorList>
    </citation>
    <scope>NUCLEOTIDE SEQUENCE [LARGE SCALE GENOMIC DNA]</scope>
    <source>
        <strain evidence="9 10">M169</strain>
    </source>
</reference>